<gene>
    <name evidence="2" type="ORF">LTRI10_LOCUS33953</name>
</gene>
<sequence length="177" mass="18880">MSLLRLSDLEWTLVKQQLELIIDEQEKEAREWGWTFTADGATALEGVDTAEDEEQTRASRRSDKEVLGAAGLPSPPPTTNIPTIFFPAAVEKEDHEATATPPTAKDTTMAPSITSIITIIEHPTLNGKALSSAEMMTPSLVTVVVVLNTALPPPPPIIDVVDSKTTMSSVASVASCA</sequence>
<evidence type="ECO:0000313" key="3">
    <source>
        <dbReference type="Proteomes" id="UP001497516"/>
    </source>
</evidence>
<name>A0AAV2F6Q7_9ROSI</name>
<evidence type="ECO:0000256" key="1">
    <source>
        <dbReference type="SAM" id="MobiDB-lite"/>
    </source>
</evidence>
<feature type="compositionally biased region" description="Basic and acidic residues" evidence="1">
    <location>
        <begin position="55"/>
        <end position="66"/>
    </location>
</feature>
<dbReference type="AlphaFoldDB" id="A0AAV2F6Q7"/>
<protein>
    <submittedName>
        <fullName evidence="2">Uncharacterized protein</fullName>
    </submittedName>
</protein>
<dbReference type="Proteomes" id="UP001497516">
    <property type="component" value="Chromosome 6"/>
</dbReference>
<proteinExistence type="predicted"/>
<reference evidence="2 3" key="1">
    <citation type="submission" date="2024-04" db="EMBL/GenBank/DDBJ databases">
        <authorList>
            <person name="Fracassetti M."/>
        </authorList>
    </citation>
    <scope>NUCLEOTIDE SEQUENCE [LARGE SCALE GENOMIC DNA]</scope>
</reference>
<evidence type="ECO:0000313" key="2">
    <source>
        <dbReference type="EMBL" id="CAL1393370.1"/>
    </source>
</evidence>
<keyword evidence="3" id="KW-1185">Reference proteome</keyword>
<feature type="region of interest" description="Disordered" evidence="1">
    <location>
        <begin position="43"/>
        <end position="81"/>
    </location>
</feature>
<dbReference type="EMBL" id="OZ034819">
    <property type="protein sequence ID" value="CAL1393370.1"/>
    <property type="molecule type" value="Genomic_DNA"/>
</dbReference>
<accession>A0AAV2F6Q7</accession>
<organism evidence="2 3">
    <name type="scientific">Linum trigynum</name>
    <dbReference type="NCBI Taxonomy" id="586398"/>
    <lineage>
        <taxon>Eukaryota</taxon>
        <taxon>Viridiplantae</taxon>
        <taxon>Streptophyta</taxon>
        <taxon>Embryophyta</taxon>
        <taxon>Tracheophyta</taxon>
        <taxon>Spermatophyta</taxon>
        <taxon>Magnoliopsida</taxon>
        <taxon>eudicotyledons</taxon>
        <taxon>Gunneridae</taxon>
        <taxon>Pentapetalae</taxon>
        <taxon>rosids</taxon>
        <taxon>fabids</taxon>
        <taxon>Malpighiales</taxon>
        <taxon>Linaceae</taxon>
        <taxon>Linum</taxon>
    </lineage>
</organism>